<feature type="compositionally biased region" description="Basic and acidic residues" evidence="1">
    <location>
        <begin position="839"/>
        <end position="848"/>
    </location>
</feature>
<dbReference type="PANTHER" id="PTHR35152">
    <property type="entry name" value="DOMAIN SIGNALLING PROTEIN, PUTATIVE (AFU_ORTHOLOGUE AFUA_5G11310)-RELATED"/>
    <property type="match status" value="1"/>
</dbReference>
<dbReference type="PANTHER" id="PTHR35152:SF1">
    <property type="entry name" value="DOMAIN SIGNALLING PROTEIN, PUTATIVE (AFU_ORTHOLOGUE AFUA_5G11310)-RELATED"/>
    <property type="match status" value="1"/>
</dbReference>
<dbReference type="AlphaFoldDB" id="G0SBG5"/>
<dbReference type="HOGENOM" id="CLU_008375_1_0_1"/>
<dbReference type="OMA" id="HQEFGHI"/>
<evidence type="ECO:0000313" key="4">
    <source>
        <dbReference type="EMBL" id="EGS19545.1"/>
    </source>
</evidence>
<dbReference type="STRING" id="759272.G0SBG5"/>
<organism evidence="5">
    <name type="scientific">Chaetomium thermophilum (strain DSM 1495 / CBS 144.50 / IMI 039719)</name>
    <name type="common">Thermochaetoides thermophila</name>
    <dbReference type="NCBI Taxonomy" id="759272"/>
    <lineage>
        <taxon>Eukaryota</taxon>
        <taxon>Fungi</taxon>
        <taxon>Dikarya</taxon>
        <taxon>Ascomycota</taxon>
        <taxon>Pezizomycotina</taxon>
        <taxon>Sordariomycetes</taxon>
        <taxon>Sordariomycetidae</taxon>
        <taxon>Sordariales</taxon>
        <taxon>Chaetomiaceae</taxon>
        <taxon>Thermochaetoides</taxon>
    </lineage>
</organism>
<sequence>MAADADLLTRLGQVVPVTFEPALLVLSYIISLVGAASTLELIHRRTSRRGYYNNLLLFGAAVTMGGVAIWSMHYIGNRATILANGDPRLQIAYSAGVTVASFFVPIVVLLVAFFVVTGAKGNTANVSWWRVSTSGILSGGAICGMHYLGNASISNYRLGYATSNVVGSVVIAAAASTIALALFFVFKSSWTNSWWKRLSCAVVLAGAVSGMHWCAVMGTNYTLIHLDSRSDLKSRNTTVIVTAVLSFSACMIIAGLAIYSARVRKGYANRAQRITLAAAVFDDQKRILVTPDGLLPSEVTGHERFSTTHPLFHWIFQASRNWGAISTLVDKMVLHLANLPHYGRNVRTAIELVDKEGHIIENYETIFCELFCVAAAALARQMNERLANVGMLWDEILTTGGHVLNDSGSSVSSSHNVRRDENTKKERRDHLDLLEKGEAQPEMLKHGHLMFLVRRVDNAQAEHLAAAGYLFAEPRQVAHIIGDRMQIRVKDFELKLRSMERYARGSMLAPGVHLGLFAVRTQFHQAGFDVLVRREARNLLPSMELPLDRLEQHHIDFLRSFHGVSMAAALHRLDRVSVADPRGTSFAAILRDAIRNLKTSVQDAVFNSAKLVPKIVQVPCIPLSSDSRPATCSMIVFSIMIPIHVRVEAPAYEFIPLQFFKVQQMVYKNCPHKAAFVRSMHRTISPLLNMTSTVDISSQSKSLFSRLKDFLLFGSWQGKDSAIHTAYNRLRRRKSRGHDTTLLSPSREHVALTSCNQSAVSLPLYNRTTSDDQGVSGLANVRADLKNPPEISVTELIDPIFPTWPLPPPSKASFGGIMISQEVTVDVEVANNGGPNGDKSSDNDSDVGRKKSIRALPSAANAPIPVPFDQAIEMCDVSAVLGIGASTVQVAKEDDDVIRTFVDDLFSTCLDTPKRT</sequence>
<gene>
    <name evidence="4" type="ORF">CTHT_0050190</name>
</gene>
<evidence type="ECO:0000256" key="2">
    <source>
        <dbReference type="SAM" id="Phobius"/>
    </source>
</evidence>
<dbReference type="PROSITE" id="PS50924">
    <property type="entry name" value="MHYT"/>
    <property type="match status" value="1"/>
</dbReference>
<keyword evidence="2" id="KW-1133">Transmembrane helix</keyword>
<feature type="transmembrane region" description="Helical" evidence="2">
    <location>
        <begin position="95"/>
        <end position="116"/>
    </location>
</feature>
<evidence type="ECO:0000313" key="5">
    <source>
        <dbReference type="Proteomes" id="UP000008066"/>
    </source>
</evidence>
<evidence type="ECO:0000256" key="1">
    <source>
        <dbReference type="SAM" id="MobiDB-lite"/>
    </source>
</evidence>
<evidence type="ECO:0000259" key="3">
    <source>
        <dbReference type="PROSITE" id="PS50924"/>
    </source>
</evidence>
<proteinExistence type="predicted"/>
<feature type="compositionally biased region" description="Basic and acidic residues" evidence="1">
    <location>
        <begin position="417"/>
        <end position="429"/>
    </location>
</feature>
<dbReference type="EMBL" id="GL988044">
    <property type="protein sequence ID" value="EGS19545.1"/>
    <property type="molecule type" value="Genomic_DNA"/>
</dbReference>
<feature type="transmembrane region" description="Helical" evidence="2">
    <location>
        <begin position="54"/>
        <end position="75"/>
    </location>
</feature>
<feature type="transmembrane region" description="Helical" evidence="2">
    <location>
        <begin position="128"/>
        <end position="148"/>
    </location>
</feature>
<feature type="transmembrane region" description="Helical" evidence="2">
    <location>
        <begin position="160"/>
        <end position="186"/>
    </location>
</feature>
<dbReference type="eggNOG" id="ENOG502R57D">
    <property type="taxonomic scope" value="Eukaryota"/>
</dbReference>
<dbReference type="RefSeq" id="XP_006695367.1">
    <property type="nucleotide sequence ID" value="XM_006695304.1"/>
</dbReference>
<dbReference type="Proteomes" id="UP000008066">
    <property type="component" value="Unassembled WGS sequence"/>
</dbReference>
<protein>
    <recommendedName>
        <fullName evidence="3">MHYT domain-containing protein</fullName>
    </recommendedName>
</protein>
<dbReference type="OrthoDB" id="264015at2759"/>
<feature type="domain" description="MHYT" evidence="3">
    <location>
        <begin position="19"/>
        <end position="222"/>
    </location>
</feature>
<feature type="region of interest" description="Disordered" evidence="1">
    <location>
        <begin position="829"/>
        <end position="848"/>
    </location>
</feature>
<feature type="transmembrane region" description="Helical" evidence="2">
    <location>
        <begin position="239"/>
        <end position="261"/>
    </location>
</feature>
<feature type="region of interest" description="Disordered" evidence="1">
    <location>
        <begin position="407"/>
        <end position="429"/>
    </location>
</feature>
<keyword evidence="5" id="KW-1185">Reference proteome</keyword>
<dbReference type="InterPro" id="IPR005330">
    <property type="entry name" value="MHYT_dom"/>
</dbReference>
<accession>G0SBG5</accession>
<keyword evidence="2" id="KW-0472">Membrane</keyword>
<dbReference type="KEGG" id="cthr:CTHT_0050190"/>
<feature type="transmembrane region" description="Helical" evidence="2">
    <location>
        <begin position="22"/>
        <end position="42"/>
    </location>
</feature>
<dbReference type="Pfam" id="PF03707">
    <property type="entry name" value="MHYT"/>
    <property type="match status" value="2"/>
</dbReference>
<reference evidence="4 5" key="1">
    <citation type="journal article" date="2011" name="Cell">
        <title>Insight into structure and assembly of the nuclear pore complex by utilizing the genome of a eukaryotic thermophile.</title>
        <authorList>
            <person name="Amlacher S."/>
            <person name="Sarges P."/>
            <person name="Flemming D."/>
            <person name="van Noort V."/>
            <person name="Kunze R."/>
            <person name="Devos D.P."/>
            <person name="Arumugam M."/>
            <person name="Bork P."/>
            <person name="Hurt E."/>
        </authorList>
    </citation>
    <scope>NUCLEOTIDE SEQUENCE [LARGE SCALE GENOMIC DNA]</scope>
    <source>
        <strain evidence="5">DSM 1495 / CBS 144.50 / IMI 039719</strain>
    </source>
</reference>
<name>G0SBG5_CHATD</name>
<keyword evidence="2" id="KW-0812">Transmembrane</keyword>
<dbReference type="GeneID" id="18259057"/>